<dbReference type="Proteomes" id="UP000410492">
    <property type="component" value="Unassembled WGS sequence"/>
</dbReference>
<accession>A0A653BX46</accession>
<keyword evidence="2" id="KW-1185">Reference proteome</keyword>
<dbReference type="OrthoDB" id="6779448at2759"/>
<reference evidence="1 2" key="1">
    <citation type="submission" date="2019-01" db="EMBL/GenBank/DDBJ databases">
        <authorList>
            <person name="Sayadi A."/>
        </authorList>
    </citation>
    <scope>NUCLEOTIDE SEQUENCE [LARGE SCALE GENOMIC DNA]</scope>
</reference>
<sequence length="76" mass="8191">MSMAEHTRITAAKVDSCSTGLMQLMPNLGGPCSSKRRILSSVAHSITLYGAPVCRDAMKRAKIGHSYTECISDNFS</sequence>
<proteinExistence type="predicted"/>
<organism evidence="1 2">
    <name type="scientific">Callosobruchus maculatus</name>
    <name type="common">Southern cowpea weevil</name>
    <name type="synonym">Pulse bruchid</name>
    <dbReference type="NCBI Taxonomy" id="64391"/>
    <lineage>
        <taxon>Eukaryota</taxon>
        <taxon>Metazoa</taxon>
        <taxon>Ecdysozoa</taxon>
        <taxon>Arthropoda</taxon>
        <taxon>Hexapoda</taxon>
        <taxon>Insecta</taxon>
        <taxon>Pterygota</taxon>
        <taxon>Neoptera</taxon>
        <taxon>Endopterygota</taxon>
        <taxon>Coleoptera</taxon>
        <taxon>Polyphaga</taxon>
        <taxon>Cucujiformia</taxon>
        <taxon>Chrysomeloidea</taxon>
        <taxon>Chrysomelidae</taxon>
        <taxon>Bruchinae</taxon>
        <taxon>Bruchini</taxon>
        <taxon>Callosobruchus</taxon>
    </lineage>
</organism>
<dbReference type="AlphaFoldDB" id="A0A653BX46"/>
<dbReference type="EMBL" id="CAACVG010006038">
    <property type="protein sequence ID" value="VEN39841.1"/>
    <property type="molecule type" value="Genomic_DNA"/>
</dbReference>
<evidence type="ECO:0000313" key="1">
    <source>
        <dbReference type="EMBL" id="VEN39841.1"/>
    </source>
</evidence>
<protein>
    <submittedName>
        <fullName evidence="1">Uncharacterized protein</fullName>
    </submittedName>
</protein>
<evidence type="ECO:0000313" key="2">
    <source>
        <dbReference type="Proteomes" id="UP000410492"/>
    </source>
</evidence>
<gene>
    <name evidence="1" type="ORF">CALMAC_LOCUS4216</name>
</gene>
<name>A0A653BX46_CALMS</name>